<organism evidence="1 2">
    <name type="scientific">Entomophthora muscae</name>
    <dbReference type="NCBI Taxonomy" id="34485"/>
    <lineage>
        <taxon>Eukaryota</taxon>
        <taxon>Fungi</taxon>
        <taxon>Fungi incertae sedis</taxon>
        <taxon>Zoopagomycota</taxon>
        <taxon>Entomophthoromycotina</taxon>
        <taxon>Entomophthoromycetes</taxon>
        <taxon>Entomophthorales</taxon>
        <taxon>Entomophthoraceae</taxon>
        <taxon>Entomophthora</taxon>
    </lineage>
</organism>
<comment type="caution">
    <text evidence="1">The sequence shown here is derived from an EMBL/GenBank/DDBJ whole genome shotgun (WGS) entry which is preliminary data.</text>
</comment>
<reference evidence="1" key="1">
    <citation type="submission" date="2022-04" db="EMBL/GenBank/DDBJ databases">
        <title>Genome of the entomopathogenic fungus Entomophthora muscae.</title>
        <authorList>
            <person name="Elya C."/>
            <person name="Lovett B.R."/>
            <person name="Lee E."/>
            <person name="Macias A.M."/>
            <person name="Hajek A.E."/>
            <person name="De Bivort B.L."/>
            <person name="Kasson M.T."/>
            <person name="De Fine Licht H.H."/>
            <person name="Stajich J.E."/>
        </authorList>
    </citation>
    <scope>NUCLEOTIDE SEQUENCE</scope>
    <source>
        <strain evidence="1">Berkeley</strain>
    </source>
</reference>
<accession>A0ACC2UMF0</accession>
<gene>
    <name evidence="1" type="ORF">DSO57_1024540</name>
</gene>
<dbReference type="EMBL" id="QTSX02000133">
    <property type="protein sequence ID" value="KAJ9088284.1"/>
    <property type="molecule type" value="Genomic_DNA"/>
</dbReference>
<proteinExistence type="predicted"/>
<protein>
    <submittedName>
        <fullName evidence="1">Uncharacterized protein</fullName>
    </submittedName>
</protein>
<evidence type="ECO:0000313" key="1">
    <source>
        <dbReference type="EMBL" id="KAJ9088284.1"/>
    </source>
</evidence>
<keyword evidence="2" id="KW-1185">Reference proteome</keyword>
<dbReference type="Proteomes" id="UP001165960">
    <property type="component" value="Unassembled WGS sequence"/>
</dbReference>
<sequence length="121" mass="13667">MGDNSLDPDWPMLYLRPEASCYEGLNLMTISKLKDNEIQFTTDTDNVCRHVISDKFLLTIHVIDFQLQDSNSNTLRVASLQAQLPVFSWAQTRAKFKFGETPEVNQPRVARTNVSSAKGSC</sequence>
<evidence type="ECO:0000313" key="2">
    <source>
        <dbReference type="Proteomes" id="UP001165960"/>
    </source>
</evidence>
<name>A0ACC2UMF0_9FUNG</name>